<dbReference type="RefSeq" id="WP_165441553.1">
    <property type="nucleotide sequence ID" value="NZ_SJPG01000001.1"/>
</dbReference>
<sequence length="674" mass="74029" precursor="true">MQNLFTVPVSRTLAILLIVCSSGCAAFRSIDTIPPNCLTPDMLATSRNNESTIDLSLLAQRPPQQYLVDAGDVLGIYIEGVLGNPGESPPISISTNPDIPPSIGYPISIRDDGTLSLPMIGSISVRGMTIRQVEEHLRKIYTIDRNILQPGQDRIIVSLQRPREIRVLVMRQETGGSNGSTEFAQGLSINLGQTKRGNGQVVNLPIYKNDVLHALARTGGLPGLDAENTIFIIRRRHDFTPGPYGNGVHPQGIQPGIPALAPQYQPAPFNGPMGYQPVSHRSNVKTQDSNPLLLTGYRNAASQQQIQPVNFQSGYNFAAPQMPMQHPQGIQNFNSVNPLEELRHGMHNSDESAGIRQPVRIDTIDQQELRHSSELSESEMKALNPRGSGYQWGNTQTTSLEEMPEIQNDFVPKNEWNSSSGVTQPTPMMTHPQQQYAPVPAQTPMQAQPQYQPPYQNQMPPQNWMANPESTYPPGFNEAFADVPWEDFSGDFGWNMNDPTMNNHEIIKIPVRLKPGEQPNIRPEDVILQDGDILFIESRETEIFYTGGLLGGGQFTLPRDYDLDVLGAIAIAQGANQQRDARQIGGVSAINGDVTISASNVVILRQLPDCSQVAIKVDLYRALEDPSQRVVIQPGDIVMLRYTKLEAVGAFFERNLLESALFGIAATQIGGGGN</sequence>
<comment type="caution">
    <text evidence="5">The sequence shown here is derived from an EMBL/GenBank/DDBJ whole genome shotgun (WGS) entry which is preliminary data.</text>
</comment>
<feature type="signal peptide" evidence="3">
    <location>
        <begin position="1"/>
        <end position="25"/>
    </location>
</feature>
<name>A0A5C5XD97_9PLAN</name>
<keyword evidence="1 3" id="KW-0732">Signal</keyword>
<gene>
    <name evidence="5" type="ORF">Pan54_06030</name>
</gene>
<feature type="compositionally biased region" description="Basic and acidic residues" evidence="2">
    <location>
        <begin position="370"/>
        <end position="380"/>
    </location>
</feature>
<evidence type="ECO:0000313" key="6">
    <source>
        <dbReference type="Proteomes" id="UP000316095"/>
    </source>
</evidence>
<dbReference type="InterPro" id="IPR003715">
    <property type="entry name" value="Poly_export_N"/>
</dbReference>
<evidence type="ECO:0000313" key="5">
    <source>
        <dbReference type="EMBL" id="TWT59892.1"/>
    </source>
</evidence>
<dbReference type="PANTHER" id="PTHR33619">
    <property type="entry name" value="POLYSACCHARIDE EXPORT PROTEIN GFCE-RELATED"/>
    <property type="match status" value="1"/>
</dbReference>
<evidence type="ECO:0000256" key="1">
    <source>
        <dbReference type="ARBA" id="ARBA00022729"/>
    </source>
</evidence>
<evidence type="ECO:0000259" key="4">
    <source>
        <dbReference type="Pfam" id="PF02563"/>
    </source>
</evidence>
<accession>A0A5C5XD97</accession>
<dbReference type="Gene3D" id="3.30.1950.10">
    <property type="entry name" value="wza like domain"/>
    <property type="match status" value="1"/>
</dbReference>
<dbReference type="PANTHER" id="PTHR33619:SF3">
    <property type="entry name" value="POLYSACCHARIDE EXPORT PROTEIN GFCE-RELATED"/>
    <property type="match status" value="1"/>
</dbReference>
<organism evidence="5 6">
    <name type="scientific">Rubinisphaera italica</name>
    <dbReference type="NCBI Taxonomy" id="2527969"/>
    <lineage>
        <taxon>Bacteria</taxon>
        <taxon>Pseudomonadati</taxon>
        <taxon>Planctomycetota</taxon>
        <taxon>Planctomycetia</taxon>
        <taxon>Planctomycetales</taxon>
        <taxon>Planctomycetaceae</taxon>
        <taxon>Rubinisphaera</taxon>
    </lineage>
</organism>
<dbReference type="InterPro" id="IPR049712">
    <property type="entry name" value="Poly_export"/>
</dbReference>
<protein>
    <submittedName>
        <fullName evidence="5">Polysaccharide biosynthesis/export protein</fullName>
    </submittedName>
</protein>
<keyword evidence="6" id="KW-1185">Reference proteome</keyword>
<feature type="domain" description="Polysaccharide export protein N-terminal" evidence="4">
    <location>
        <begin position="61"/>
        <end position="141"/>
    </location>
</feature>
<evidence type="ECO:0000256" key="3">
    <source>
        <dbReference type="SAM" id="SignalP"/>
    </source>
</evidence>
<feature type="chain" id="PRO_5022664712" evidence="3">
    <location>
        <begin position="26"/>
        <end position="674"/>
    </location>
</feature>
<feature type="region of interest" description="Disordered" evidence="2">
    <location>
        <begin position="370"/>
        <end position="391"/>
    </location>
</feature>
<evidence type="ECO:0000256" key="2">
    <source>
        <dbReference type="SAM" id="MobiDB-lite"/>
    </source>
</evidence>
<dbReference type="AlphaFoldDB" id="A0A5C5XD97"/>
<dbReference type="GO" id="GO:0015159">
    <property type="term" value="F:polysaccharide transmembrane transporter activity"/>
    <property type="evidence" value="ECO:0007669"/>
    <property type="project" value="InterPro"/>
</dbReference>
<dbReference type="Proteomes" id="UP000316095">
    <property type="component" value="Unassembled WGS sequence"/>
</dbReference>
<dbReference type="EMBL" id="SJPG01000001">
    <property type="protein sequence ID" value="TWT59892.1"/>
    <property type="molecule type" value="Genomic_DNA"/>
</dbReference>
<dbReference type="Pfam" id="PF02563">
    <property type="entry name" value="Poly_export"/>
    <property type="match status" value="1"/>
</dbReference>
<proteinExistence type="predicted"/>
<reference evidence="5 6" key="1">
    <citation type="submission" date="2019-02" db="EMBL/GenBank/DDBJ databases">
        <title>Deep-cultivation of Planctomycetes and their phenomic and genomic characterization uncovers novel biology.</title>
        <authorList>
            <person name="Wiegand S."/>
            <person name="Jogler M."/>
            <person name="Boedeker C."/>
            <person name="Pinto D."/>
            <person name="Vollmers J."/>
            <person name="Rivas-Marin E."/>
            <person name="Kohn T."/>
            <person name="Peeters S.H."/>
            <person name="Heuer A."/>
            <person name="Rast P."/>
            <person name="Oberbeckmann S."/>
            <person name="Bunk B."/>
            <person name="Jeske O."/>
            <person name="Meyerdierks A."/>
            <person name="Storesund J.E."/>
            <person name="Kallscheuer N."/>
            <person name="Luecker S."/>
            <person name="Lage O.M."/>
            <person name="Pohl T."/>
            <person name="Merkel B.J."/>
            <person name="Hornburger P."/>
            <person name="Mueller R.-W."/>
            <person name="Bruemmer F."/>
            <person name="Labrenz M."/>
            <person name="Spormann A.M."/>
            <person name="Op Den Camp H."/>
            <person name="Overmann J."/>
            <person name="Amann R."/>
            <person name="Jetten M.S.M."/>
            <person name="Mascher T."/>
            <person name="Medema M.H."/>
            <person name="Devos D.P."/>
            <person name="Kaster A.-K."/>
            <person name="Ovreas L."/>
            <person name="Rohde M."/>
            <person name="Galperin M.Y."/>
            <person name="Jogler C."/>
        </authorList>
    </citation>
    <scope>NUCLEOTIDE SEQUENCE [LARGE SCALE GENOMIC DNA]</scope>
    <source>
        <strain evidence="5 6">Pan54</strain>
    </source>
</reference>